<keyword evidence="2" id="KW-1185">Reference proteome</keyword>
<accession>A0ABV0HHV0</accession>
<reference evidence="1 2" key="1">
    <citation type="submission" date="2024-01" db="EMBL/GenBank/DDBJ databases">
        <title>Pseudocitrobacter sp. Endophytic strain Cyp-38L.</title>
        <authorList>
            <person name="Amer M.A."/>
            <person name="Hamed S.M."/>
        </authorList>
    </citation>
    <scope>NUCLEOTIDE SEQUENCE [LARGE SCALE GENOMIC DNA]</scope>
    <source>
        <strain evidence="1 2">Cyp38S</strain>
    </source>
</reference>
<dbReference type="SUPFAM" id="SSF53474">
    <property type="entry name" value="alpha/beta-Hydrolases"/>
    <property type="match status" value="2"/>
</dbReference>
<protein>
    <submittedName>
        <fullName evidence="1">Uncharacterized protein</fullName>
    </submittedName>
</protein>
<dbReference type="EMBL" id="JAYMYY010000001">
    <property type="protein sequence ID" value="MEO3989853.1"/>
    <property type="molecule type" value="Genomic_DNA"/>
</dbReference>
<proteinExistence type="predicted"/>
<gene>
    <name evidence="1" type="ORF">VSR74_08500</name>
</gene>
<evidence type="ECO:0000313" key="2">
    <source>
        <dbReference type="Proteomes" id="UP001444146"/>
    </source>
</evidence>
<dbReference type="InterPro" id="IPR029058">
    <property type="entry name" value="AB_hydrolase_fold"/>
</dbReference>
<dbReference type="Proteomes" id="UP001444146">
    <property type="component" value="Unassembled WGS sequence"/>
</dbReference>
<name>A0ABV0HHV0_9ENTR</name>
<sequence length="273" mass="31295">MIPTRFISLRGLFSVEDNIFKFRRDINIHYRISQPKYDCQHLLIVMSGFNIPDPTIYDFDMLAHCRSTILWIKDDFNGLPAYYLCHQMKFDIENGVSTLINAVIEYVKPKNISILGASKGGSAALYYGIKHKIKNIITCVPQFNIGSYVASGYWEAVGRSMMGEVSAEKIVILDRYLSGIIKYDKLLQRNIYLFTSRQDKQYQTEIAPHLSLFDKYTSFNLIETASSLVTEHTAVTPYNLNLILALIYQFESGVSPAWGHIRNGDQSHFIHKE</sequence>
<evidence type="ECO:0000313" key="1">
    <source>
        <dbReference type="EMBL" id="MEO3989853.1"/>
    </source>
</evidence>
<comment type="caution">
    <text evidence="1">The sequence shown here is derived from an EMBL/GenBank/DDBJ whole genome shotgun (WGS) entry which is preliminary data.</text>
</comment>
<organism evidence="1 2">
    <name type="scientific">Pseudocitrobacter cyperus</name>
    <dbReference type="NCBI Taxonomy" id="3112843"/>
    <lineage>
        <taxon>Bacteria</taxon>
        <taxon>Pseudomonadati</taxon>
        <taxon>Pseudomonadota</taxon>
        <taxon>Gammaproteobacteria</taxon>
        <taxon>Enterobacterales</taxon>
        <taxon>Enterobacteriaceae</taxon>
        <taxon>Pseudocitrobacter</taxon>
    </lineage>
</organism>
<dbReference type="RefSeq" id="WP_347794260.1">
    <property type="nucleotide sequence ID" value="NZ_JAYMYY010000001.1"/>
</dbReference>